<feature type="transmembrane region" description="Helical" evidence="1">
    <location>
        <begin position="192"/>
        <end position="209"/>
    </location>
</feature>
<accession>A0ABT5Y5Z0</accession>
<feature type="transmembrane region" description="Helical" evidence="1">
    <location>
        <begin position="361"/>
        <end position="381"/>
    </location>
</feature>
<feature type="transmembrane region" description="Helical" evidence="1">
    <location>
        <begin position="152"/>
        <end position="172"/>
    </location>
</feature>
<keyword evidence="1" id="KW-1133">Transmembrane helix</keyword>
<gene>
    <name evidence="2" type="ORF">NLU14_00145</name>
</gene>
<protein>
    <submittedName>
        <fullName evidence="2">DUF4153 domain-containing protein</fullName>
    </submittedName>
</protein>
<feature type="transmembrane region" description="Helical" evidence="1">
    <location>
        <begin position="229"/>
        <end position="247"/>
    </location>
</feature>
<evidence type="ECO:0000313" key="3">
    <source>
        <dbReference type="Proteomes" id="UP001143391"/>
    </source>
</evidence>
<feature type="transmembrane region" description="Helical" evidence="1">
    <location>
        <begin position="327"/>
        <end position="349"/>
    </location>
</feature>
<dbReference type="Proteomes" id="UP001143391">
    <property type="component" value="Unassembled WGS sequence"/>
</dbReference>
<dbReference type="EMBL" id="JANCMW010000001">
    <property type="protein sequence ID" value="MDF0748630.1"/>
    <property type="molecule type" value="Genomic_DNA"/>
</dbReference>
<feature type="transmembrane region" description="Helical" evidence="1">
    <location>
        <begin position="75"/>
        <end position="95"/>
    </location>
</feature>
<reference evidence="2" key="1">
    <citation type="submission" date="2022-07" db="EMBL/GenBank/DDBJ databases">
        <title>Marinobacter iranensis a new bacterium isolate from a hipersaline lake in Iran.</title>
        <authorList>
            <person name="Mohammad A.M.A."/>
            <person name="Cristina S.-P."/>
            <person name="Antonio V."/>
        </authorList>
    </citation>
    <scope>NUCLEOTIDE SEQUENCE</scope>
    <source>
        <strain evidence="2">71-i</strain>
    </source>
</reference>
<dbReference type="Pfam" id="PF13687">
    <property type="entry name" value="DUF4153"/>
    <property type="match status" value="1"/>
</dbReference>
<proteinExistence type="predicted"/>
<keyword evidence="1" id="KW-0472">Membrane</keyword>
<evidence type="ECO:0000313" key="2">
    <source>
        <dbReference type="EMBL" id="MDF0748630.1"/>
    </source>
</evidence>
<keyword evidence="3" id="KW-1185">Reference proteome</keyword>
<evidence type="ECO:0000256" key="1">
    <source>
        <dbReference type="SAM" id="Phobius"/>
    </source>
</evidence>
<organism evidence="2 3">
    <name type="scientific">Marinobacter iranensis</name>
    <dbReference type="NCBI Taxonomy" id="2962607"/>
    <lineage>
        <taxon>Bacteria</taxon>
        <taxon>Pseudomonadati</taxon>
        <taxon>Pseudomonadota</taxon>
        <taxon>Gammaproteobacteria</taxon>
        <taxon>Pseudomonadales</taxon>
        <taxon>Marinobacteraceae</taxon>
        <taxon>Marinobacter</taxon>
    </lineage>
</organism>
<feature type="transmembrane region" description="Helical" evidence="1">
    <location>
        <begin position="107"/>
        <end position="131"/>
    </location>
</feature>
<feature type="transmembrane region" description="Helical" evidence="1">
    <location>
        <begin position="12"/>
        <end position="35"/>
    </location>
</feature>
<feature type="transmembrane region" description="Helical" evidence="1">
    <location>
        <begin position="259"/>
        <end position="278"/>
    </location>
</feature>
<comment type="caution">
    <text evidence="2">The sequence shown here is derived from an EMBL/GenBank/DDBJ whole genome shotgun (WGS) entry which is preliminary data.</text>
</comment>
<feature type="transmembrane region" description="Helical" evidence="1">
    <location>
        <begin position="47"/>
        <end position="66"/>
    </location>
</feature>
<dbReference type="InterPro" id="IPR025291">
    <property type="entry name" value="DUF4153"/>
</dbReference>
<keyword evidence="1" id="KW-0812">Transmembrane</keyword>
<feature type="transmembrane region" description="Helical" evidence="1">
    <location>
        <begin position="290"/>
        <end position="315"/>
    </location>
</feature>
<dbReference type="RefSeq" id="WP_275704125.1">
    <property type="nucleotide sequence ID" value="NZ_JANCMW010000001.1"/>
</dbReference>
<sequence>MEAHGNTRLDTVSRYGLIILAVVQGFTLYLLHLSIDHEVWPASDPRWLMAFYALAGGLPVFFYLGLERVTERRNAWAAATVGPLLFGLGWHLGWLRWGAGLELPDRSYFTFIFFVSVGVSLFILALYFRIWCINRTPRFDYRQLLEHSWQHALTLALLGLFLGTFWLLLVLWGELFDIIGVSFFEELFEEPVFLYPASAFVGGWGLVLIRERIRLVATVQSMCEVLIKALLPLAALIGILFLGALPFTGVTNIWETGHAAVLMMSLAIVLLFFFNSVLSENPEHPPYPTWIQALVIFGVFLLPLNSLLAAWALGLRIEQYGLTVDRLWAATIQLLIAGFTLSYSVLILLRRTRALGAIQSANKVLAFVVAGVLMLVNTPAADMRAWAAESQVNRLLNGDVEADTFDYNYLRFNLGAYGVMELRKLQGSEFAKQNPLVADRVDAVLKQDTRWKHKPVVDKNDRQAVADMFMVIPQGTIIPEPLLDILAKNNEYCLSTPKQCQLVKTQPHSGIAYWLLVTNRHGSYISGNAYSSESGSMKAIGGLSSPGCHESGEAGFTEDTKLVPVESPFVAFTDGQCFYLIQPNIHYFRESRQSAAPS</sequence>
<name>A0ABT5Y5Z0_9GAMM</name>